<dbReference type="Gramene" id="OE9A026374T1">
    <property type="protein sequence ID" value="OE9A026374C1"/>
    <property type="gene ID" value="OE9A026374"/>
</dbReference>
<evidence type="ECO:0000256" key="1">
    <source>
        <dbReference type="SAM" id="MobiDB-lite"/>
    </source>
</evidence>
<evidence type="ECO:0000313" key="2">
    <source>
        <dbReference type="EMBL" id="CAA3025238.1"/>
    </source>
</evidence>
<organism evidence="2 3">
    <name type="scientific">Olea europaea subsp. europaea</name>
    <dbReference type="NCBI Taxonomy" id="158383"/>
    <lineage>
        <taxon>Eukaryota</taxon>
        <taxon>Viridiplantae</taxon>
        <taxon>Streptophyta</taxon>
        <taxon>Embryophyta</taxon>
        <taxon>Tracheophyta</taxon>
        <taxon>Spermatophyta</taxon>
        <taxon>Magnoliopsida</taxon>
        <taxon>eudicotyledons</taxon>
        <taxon>Gunneridae</taxon>
        <taxon>Pentapetalae</taxon>
        <taxon>asterids</taxon>
        <taxon>lamiids</taxon>
        <taxon>Lamiales</taxon>
        <taxon>Oleaceae</taxon>
        <taxon>Oleeae</taxon>
        <taxon>Olea</taxon>
    </lineage>
</organism>
<name>A0A8S0UWV0_OLEEU</name>
<dbReference type="EMBL" id="CACTIH010009128">
    <property type="protein sequence ID" value="CAA3025238.1"/>
    <property type="molecule type" value="Genomic_DNA"/>
</dbReference>
<comment type="caution">
    <text evidence="2">The sequence shown here is derived from an EMBL/GenBank/DDBJ whole genome shotgun (WGS) entry which is preliminary data.</text>
</comment>
<sequence length="99" mass="10514">MPEAGKEGVEVGPEVSEEVGMARVEGGTGVSEGMTEEVAERTSEVIVEGDEGVTKDERTPEMTNDDVVFVSKGATEVSKCKKRANDAPKLMVVNISLSR</sequence>
<keyword evidence="3" id="KW-1185">Reference proteome</keyword>
<dbReference type="Proteomes" id="UP000594638">
    <property type="component" value="Unassembled WGS sequence"/>
</dbReference>
<feature type="region of interest" description="Disordered" evidence="1">
    <location>
        <begin position="1"/>
        <end position="42"/>
    </location>
</feature>
<evidence type="ECO:0000313" key="3">
    <source>
        <dbReference type="Proteomes" id="UP000594638"/>
    </source>
</evidence>
<gene>
    <name evidence="2" type="ORF">OLEA9_A026374</name>
</gene>
<dbReference type="AlphaFoldDB" id="A0A8S0UWV0"/>
<reference evidence="2 3" key="1">
    <citation type="submission" date="2019-12" db="EMBL/GenBank/DDBJ databases">
        <authorList>
            <person name="Alioto T."/>
            <person name="Alioto T."/>
            <person name="Gomez Garrido J."/>
        </authorList>
    </citation>
    <scope>NUCLEOTIDE SEQUENCE [LARGE SCALE GENOMIC DNA]</scope>
</reference>
<accession>A0A8S0UWV0</accession>
<proteinExistence type="predicted"/>
<protein>
    <submittedName>
        <fullName evidence="2">Uncharacterized protein</fullName>
    </submittedName>
</protein>